<comment type="function">
    <text evidence="1">Intake of glucose and galactose.</text>
</comment>
<evidence type="ECO:0000256" key="7">
    <source>
        <dbReference type="ARBA" id="ARBA00023136"/>
    </source>
</evidence>
<evidence type="ECO:0000256" key="6">
    <source>
        <dbReference type="ARBA" id="ARBA00022989"/>
    </source>
</evidence>
<proteinExistence type="inferred from homology"/>
<feature type="transmembrane region" description="Helical" evidence="8">
    <location>
        <begin position="356"/>
        <end position="378"/>
    </location>
</feature>
<feature type="transmembrane region" description="Helical" evidence="8">
    <location>
        <begin position="276"/>
        <end position="295"/>
    </location>
</feature>
<evidence type="ECO:0000256" key="5">
    <source>
        <dbReference type="ARBA" id="ARBA00022692"/>
    </source>
</evidence>
<evidence type="ECO:0000256" key="1">
    <source>
        <dbReference type="ARBA" id="ARBA00003321"/>
    </source>
</evidence>
<evidence type="ECO:0000313" key="9">
    <source>
        <dbReference type="EMBL" id="UWN58195.1"/>
    </source>
</evidence>
<feature type="transmembrane region" description="Helical" evidence="8">
    <location>
        <begin position="12"/>
        <end position="34"/>
    </location>
</feature>
<name>A0ABY5V1V2_9BACT</name>
<dbReference type="Proteomes" id="UP001059295">
    <property type="component" value="Chromosome"/>
</dbReference>
<dbReference type="Pfam" id="PF07690">
    <property type="entry name" value="MFS_1"/>
    <property type="match status" value="1"/>
</dbReference>
<dbReference type="EMBL" id="CP102294">
    <property type="protein sequence ID" value="UWN58195.1"/>
    <property type="molecule type" value="Genomic_DNA"/>
</dbReference>
<evidence type="ECO:0000256" key="4">
    <source>
        <dbReference type="ARBA" id="ARBA00022475"/>
    </source>
</evidence>
<sequence length="418" mass="45419">MKNNSAARSIYVIGALFFVFGFVTWINSVLIPFLKQICELTDFQAYFVTFAFYISYFVMAIPSSWVLRRSGFVRGMSYGLLAMAVGSILFIPAALDRSYALFLLGLFLQGTGLALLQTASNPYVTILGPIESAAQRISIMGVCNKIAGMTGIFLLSRFLFSDIEGISAKIAGLTGADKIAELHVLAEKIIVPYVCITVVLILLALVIRFAAKLPEIDVESNCEEAGHERRSLLDYPYFWLGAVSLFLYVGAEVVAIDTLPLYGESQGLSGDVATKLGICSLVATTIGYLIGIVLVPKYVPQRKAFIACLTLALLFLAGALLTSGITSIVFIVLMSFAHSLMWPSLWPLAIENLGKYTQLASAILIMGIAGGAIMPMLYGAWADAIGNRHLPYLILAPGYLFMIYFAVRGYKVGRSLPK</sequence>
<feature type="transmembrane region" description="Helical" evidence="8">
    <location>
        <begin position="137"/>
        <end position="160"/>
    </location>
</feature>
<keyword evidence="10" id="KW-1185">Reference proteome</keyword>
<dbReference type="PANTHER" id="PTHR43702">
    <property type="entry name" value="L-FUCOSE-PROTON SYMPORTER"/>
    <property type="match status" value="1"/>
</dbReference>
<dbReference type="InterPro" id="IPR005964">
    <property type="entry name" value="Glc/Gal_transptr_bac"/>
</dbReference>
<keyword evidence="6 8" id="KW-1133">Transmembrane helix</keyword>
<dbReference type="SUPFAM" id="SSF103473">
    <property type="entry name" value="MFS general substrate transporter"/>
    <property type="match status" value="1"/>
</dbReference>
<feature type="transmembrane region" description="Helical" evidence="8">
    <location>
        <begin position="190"/>
        <end position="211"/>
    </location>
</feature>
<keyword evidence="4" id="KW-1003">Cell membrane</keyword>
<feature type="transmembrane region" description="Helical" evidence="8">
    <location>
        <begin position="307"/>
        <end position="336"/>
    </location>
</feature>
<dbReference type="GeneID" id="82891134"/>
<dbReference type="Gene3D" id="1.20.1250.20">
    <property type="entry name" value="MFS general substrate transporter like domains"/>
    <property type="match status" value="2"/>
</dbReference>
<dbReference type="InterPro" id="IPR036259">
    <property type="entry name" value="MFS_trans_sf"/>
</dbReference>
<organism evidence="9 10">
    <name type="scientific">Alistipes ihumii AP11</name>
    <dbReference type="NCBI Taxonomy" id="1211813"/>
    <lineage>
        <taxon>Bacteria</taxon>
        <taxon>Pseudomonadati</taxon>
        <taxon>Bacteroidota</taxon>
        <taxon>Bacteroidia</taxon>
        <taxon>Bacteroidales</taxon>
        <taxon>Rikenellaceae</taxon>
        <taxon>Alistipes</taxon>
    </lineage>
</organism>
<comment type="similarity">
    <text evidence="3">Belongs to the major facilitator superfamily. FHS transporter (TC 2.A.1.7) family.</text>
</comment>
<evidence type="ECO:0000256" key="2">
    <source>
        <dbReference type="ARBA" id="ARBA00004429"/>
    </source>
</evidence>
<protein>
    <submittedName>
        <fullName evidence="9">Sugar MFS transporter</fullName>
    </submittedName>
</protein>
<dbReference type="NCBIfam" id="TIGR01272">
    <property type="entry name" value="gluP"/>
    <property type="match status" value="1"/>
</dbReference>
<dbReference type="InterPro" id="IPR050375">
    <property type="entry name" value="MFS_TsgA-like"/>
</dbReference>
<keyword evidence="5 8" id="KW-0812">Transmembrane</keyword>
<evidence type="ECO:0000256" key="8">
    <source>
        <dbReference type="SAM" id="Phobius"/>
    </source>
</evidence>
<reference evidence="9" key="1">
    <citation type="journal article" date="2022" name="Cell">
        <title>Design, construction, and in vivo augmentation of a complex gut microbiome.</title>
        <authorList>
            <person name="Cheng A.G."/>
            <person name="Ho P.Y."/>
            <person name="Aranda-Diaz A."/>
            <person name="Jain S."/>
            <person name="Yu F.B."/>
            <person name="Meng X."/>
            <person name="Wang M."/>
            <person name="Iakiviak M."/>
            <person name="Nagashima K."/>
            <person name="Zhao A."/>
            <person name="Murugkar P."/>
            <person name="Patil A."/>
            <person name="Atabakhsh K."/>
            <person name="Weakley A."/>
            <person name="Yan J."/>
            <person name="Brumbaugh A.R."/>
            <person name="Higginbottom S."/>
            <person name="Dimas A."/>
            <person name="Shiver A.L."/>
            <person name="Deutschbauer A."/>
            <person name="Neff N."/>
            <person name="Sonnenburg J.L."/>
            <person name="Huang K.C."/>
            <person name="Fischbach M.A."/>
        </authorList>
    </citation>
    <scope>NUCLEOTIDE SEQUENCE</scope>
    <source>
        <strain evidence="9">AP11</strain>
    </source>
</reference>
<evidence type="ECO:0000256" key="3">
    <source>
        <dbReference type="ARBA" id="ARBA00009120"/>
    </source>
</evidence>
<keyword evidence="7 8" id="KW-0472">Membrane</keyword>
<dbReference type="CDD" id="cd17394">
    <property type="entry name" value="MFS_FucP_like"/>
    <property type="match status" value="1"/>
</dbReference>
<accession>A0ABY5V1V2</accession>
<comment type="subcellular location">
    <subcellularLocation>
        <location evidence="2">Cell inner membrane</location>
        <topology evidence="2">Multi-pass membrane protein</topology>
    </subcellularLocation>
</comment>
<dbReference type="InterPro" id="IPR011701">
    <property type="entry name" value="MFS"/>
</dbReference>
<feature type="transmembrane region" description="Helical" evidence="8">
    <location>
        <begin position="390"/>
        <end position="407"/>
    </location>
</feature>
<feature type="transmembrane region" description="Helical" evidence="8">
    <location>
        <begin position="99"/>
        <end position="116"/>
    </location>
</feature>
<gene>
    <name evidence="9" type="ORF">NQ491_05330</name>
</gene>
<feature type="transmembrane region" description="Helical" evidence="8">
    <location>
        <begin position="46"/>
        <end position="67"/>
    </location>
</feature>
<feature type="transmembrane region" description="Helical" evidence="8">
    <location>
        <begin position="237"/>
        <end position="256"/>
    </location>
</feature>
<dbReference type="PANTHER" id="PTHR43702:SF12">
    <property type="entry name" value="N-ACETYL GLUCOSAMINE TRANSPORTER NAGP"/>
    <property type="match status" value="1"/>
</dbReference>
<evidence type="ECO:0000313" key="10">
    <source>
        <dbReference type="Proteomes" id="UP001059295"/>
    </source>
</evidence>
<feature type="transmembrane region" description="Helical" evidence="8">
    <location>
        <begin position="76"/>
        <end position="93"/>
    </location>
</feature>
<dbReference type="RefSeq" id="WP_019246571.1">
    <property type="nucleotide sequence ID" value="NZ_CAPH01000017.1"/>
</dbReference>